<dbReference type="Pfam" id="PF04459">
    <property type="entry name" value="DUF512"/>
    <property type="match status" value="1"/>
</dbReference>
<dbReference type="Gene3D" id="3.20.20.70">
    <property type="entry name" value="Aldolase class I"/>
    <property type="match status" value="1"/>
</dbReference>
<feature type="domain" description="Putative radical SAM N-terminal" evidence="3">
    <location>
        <begin position="73"/>
        <end position="218"/>
    </location>
</feature>
<proteinExistence type="predicted"/>
<dbReference type="InterPro" id="IPR058240">
    <property type="entry name" value="rSAM_sf"/>
</dbReference>
<comment type="caution">
    <text evidence="4">The sequence shown here is derived from an EMBL/GenBank/DDBJ whole genome shotgun (WGS) entry which is preliminary data.</text>
</comment>
<dbReference type="InterPro" id="IPR036034">
    <property type="entry name" value="PDZ_sf"/>
</dbReference>
<dbReference type="Proteomes" id="UP000449710">
    <property type="component" value="Unassembled WGS sequence"/>
</dbReference>
<dbReference type="Pfam" id="PF17820">
    <property type="entry name" value="PDZ_6"/>
    <property type="match status" value="1"/>
</dbReference>
<reference evidence="4 5" key="1">
    <citation type="submission" date="2019-04" db="EMBL/GenBank/DDBJ databases">
        <title>Isachenkonia alkalipeptolytica gen. nov. sp. nov. a new anaerobic, alkiliphilic organothrophic bacterium capable to reduce synthesized ferrihydrite isolated from a soda lake.</title>
        <authorList>
            <person name="Toshchakov S.V."/>
            <person name="Zavarzina D.G."/>
            <person name="Zhilina T.N."/>
            <person name="Kostrikina N.A."/>
            <person name="Kublanov I.V."/>
        </authorList>
    </citation>
    <scope>NUCLEOTIDE SEQUENCE [LARGE SCALE GENOMIC DNA]</scope>
    <source>
        <strain evidence="4 5">Z-1701</strain>
    </source>
</reference>
<dbReference type="InterPro" id="IPR007549">
    <property type="entry name" value="DUF512"/>
</dbReference>
<feature type="domain" description="DUF512" evidence="1">
    <location>
        <begin position="225"/>
        <end position="448"/>
    </location>
</feature>
<evidence type="ECO:0000259" key="3">
    <source>
        <dbReference type="Pfam" id="PF19238"/>
    </source>
</evidence>
<feature type="domain" description="PDZ" evidence="2">
    <location>
        <begin position="12"/>
        <end position="60"/>
    </location>
</feature>
<sequence>MFRLEHEVINRISKVGPETIGAELEIEVGDILLNINGQPINDIIEYRYFISDEYLEMDIQKSNGEIWTLEIEKEYDEDLGLEFENPIIDQSKNCQNQCIFCFVDQLPNNMRKTLYFKDDDSRLSFLQGNYITLTNMKEEEIQRIIDYRISPINLSVHATDPALRVKMLNNKKAGDILKVMRDFNDHEIKMNCQIVLCPGVNDGKHLDKTIQDLKELQHIQSTAIVPVGITKYREGLFLMKPYDQGTASKVIEQVEAWQRSIVKEKGRRFVHLSDEFYILAQRPFPKIKDYEGFPQIENGVGLVAKFRGEVDEALAMEKFKAEQGSRPELKDLMDVNRQVLVQLVTGVLAKEFMENIAKKVHSVLPFIEFEVIPVKNRFFGETITVSGLVTGGDIIETLKSPEVEGRESKNIKTITMIPKSMLKAEENVFLDDLTLKDLEQELKRTVIASSVDGKSFVRSLLEISKST</sequence>
<dbReference type="SUPFAM" id="SSF102114">
    <property type="entry name" value="Radical SAM enzymes"/>
    <property type="match status" value="1"/>
</dbReference>
<protein>
    <submittedName>
        <fullName evidence="4">DUF512 domain-containing protein</fullName>
    </submittedName>
</protein>
<dbReference type="InterPro" id="IPR041489">
    <property type="entry name" value="PDZ_6"/>
</dbReference>
<evidence type="ECO:0000313" key="4">
    <source>
        <dbReference type="EMBL" id="NBG88527.1"/>
    </source>
</evidence>
<keyword evidence="5" id="KW-1185">Reference proteome</keyword>
<evidence type="ECO:0000313" key="5">
    <source>
        <dbReference type="Proteomes" id="UP000449710"/>
    </source>
</evidence>
<dbReference type="EMBL" id="SUMG01000008">
    <property type="protein sequence ID" value="NBG88527.1"/>
    <property type="molecule type" value="Genomic_DNA"/>
</dbReference>
<organism evidence="4 5">
    <name type="scientific">Isachenkonia alkalipeptolytica</name>
    <dbReference type="NCBI Taxonomy" id="2565777"/>
    <lineage>
        <taxon>Bacteria</taxon>
        <taxon>Bacillati</taxon>
        <taxon>Bacillota</taxon>
        <taxon>Clostridia</taxon>
        <taxon>Eubacteriales</taxon>
        <taxon>Clostridiaceae</taxon>
        <taxon>Isachenkonia</taxon>
    </lineage>
</organism>
<accession>A0AA44BE13</accession>
<evidence type="ECO:0000259" key="1">
    <source>
        <dbReference type="Pfam" id="PF04459"/>
    </source>
</evidence>
<dbReference type="AlphaFoldDB" id="A0AA44BE13"/>
<gene>
    <name evidence="4" type="ORF">ISALK_08430</name>
</gene>
<evidence type="ECO:0000259" key="2">
    <source>
        <dbReference type="Pfam" id="PF17820"/>
    </source>
</evidence>
<name>A0AA44BE13_9CLOT</name>
<dbReference type="InterPro" id="IPR013785">
    <property type="entry name" value="Aldolase_TIM"/>
</dbReference>
<dbReference type="Pfam" id="PF19238">
    <property type="entry name" value="Radical_SAM_2"/>
    <property type="match status" value="1"/>
</dbReference>
<dbReference type="InterPro" id="IPR045375">
    <property type="entry name" value="Put_radical_SAM-like_N"/>
</dbReference>
<dbReference type="SUPFAM" id="SSF50156">
    <property type="entry name" value="PDZ domain-like"/>
    <property type="match status" value="1"/>
</dbReference>